<organism evidence="3 4">
    <name type="scientific">Vanilla planifolia</name>
    <name type="common">Vanilla</name>
    <dbReference type="NCBI Taxonomy" id="51239"/>
    <lineage>
        <taxon>Eukaryota</taxon>
        <taxon>Viridiplantae</taxon>
        <taxon>Streptophyta</taxon>
        <taxon>Embryophyta</taxon>
        <taxon>Tracheophyta</taxon>
        <taxon>Spermatophyta</taxon>
        <taxon>Magnoliopsida</taxon>
        <taxon>Liliopsida</taxon>
        <taxon>Asparagales</taxon>
        <taxon>Orchidaceae</taxon>
        <taxon>Vanilloideae</taxon>
        <taxon>Vanilleae</taxon>
        <taxon>Vanilla</taxon>
    </lineage>
</organism>
<protein>
    <submittedName>
        <fullName evidence="3">Uncharacterized protein</fullName>
    </submittedName>
</protein>
<evidence type="ECO:0000256" key="1">
    <source>
        <dbReference type="SAM" id="MobiDB-lite"/>
    </source>
</evidence>
<dbReference type="Proteomes" id="UP000639772">
    <property type="component" value="Unassembled WGS sequence"/>
</dbReference>
<keyword evidence="4" id="KW-1185">Reference proteome</keyword>
<evidence type="ECO:0000313" key="5">
    <source>
        <dbReference type="Proteomes" id="UP000639772"/>
    </source>
</evidence>
<feature type="region of interest" description="Disordered" evidence="1">
    <location>
        <begin position="61"/>
        <end position="80"/>
    </location>
</feature>
<evidence type="ECO:0000313" key="4">
    <source>
        <dbReference type="Proteomes" id="UP000636800"/>
    </source>
</evidence>
<comment type="caution">
    <text evidence="3">The sequence shown here is derived from an EMBL/GenBank/DDBJ whole genome shotgun (WGS) entry which is preliminary data.</text>
</comment>
<dbReference type="AlphaFoldDB" id="A0A835P894"/>
<dbReference type="PANTHER" id="PTHR46633:SF3">
    <property type="entry name" value="SERINE_THREONINE-PROTEIN KINASE WNK (WITH NO LYSINE)-LIKE PROTEIN"/>
    <property type="match status" value="1"/>
</dbReference>
<dbReference type="EMBL" id="JADCNM010000333">
    <property type="protein sequence ID" value="KAG0448193.1"/>
    <property type="molecule type" value="Genomic_DNA"/>
</dbReference>
<dbReference type="PANTHER" id="PTHR46633">
    <property type="entry name" value="TRANSCRIPTION FACTOR MYC/MYB-RELATED"/>
    <property type="match status" value="1"/>
</dbReference>
<gene>
    <name evidence="3" type="ORF">HPP92_027886</name>
    <name evidence="2" type="ORF">HPP92_027937</name>
</gene>
<dbReference type="OrthoDB" id="1876470at2759"/>
<dbReference type="EMBL" id="JADCNL010000332">
    <property type="protein sequence ID" value="KAG0448354.1"/>
    <property type="molecule type" value="Genomic_DNA"/>
</dbReference>
<sequence length="133" mass="14628">MEDGFCNFASSATDQLPPLQPELFFKMSHEIYNYGEEKASSNPELSIKFAYLRASRGASAPPSSPVVPIGMQPHPEGVTMPPIEYYDQSRISPSMSSLRALLSKLPSVGQVPQMMHGCRQWPRAGRTAVGWKG</sequence>
<accession>A0A835P894</accession>
<dbReference type="Proteomes" id="UP000636800">
    <property type="component" value="Unassembled WGS sequence"/>
</dbReference>
<name>A0A835P894_VANPL</name>
<evidence type="ECO:0000313" key="2">
    <source>
        <dbReference type="EMBL" id="KAG0448193.1"/>
    </source>
</evidence>
<proteinExistence type="predicted"/>
<evidence type="ECO:0000313" key="3">
    <source>
        <dbReference type="EMBL" id="KAG0448354.1"/>
    </source>
</evidence>
<reference evidence="4 5" key="1">
    <citation type="journal article" date="2020" name="Nat. Food">
        <title>A phased Vanilla planifolia genome enables genetic improvement of flavour and production.</title>
        <authorList>
            <person name="Hasing T."/>
            <person name="Tang H."/>
            <person name="Brym M."/>
            <person name="Khazi F."/>
            <person name="Huang T."/>
            <person name="Chambers A.H."/>
        </authorList>
    </citation>
    <scope>NUCLEOTIDE SEQUENCE [LARGE SCALE GENOMIC DNA]</scope>
    <source>
        <tissue evidence="3">Leaf</tissue>
    </source>
</reference>